<feature type="domain" description="DUF305" evidence="2">
    <location>
        <begin position="47"/>
        <end position="214"/>
    </location>
</feature>
<evidence type="ECO:0000256" key="1">
    <source>
        <dbReference type="SAM" id="Phobius"/>
    </source>
</evidence>
<sequence>MAELRSQRTPLLVLGLIAAIAVGFAIGVLARLPLADRDDAPAADSVDVGFAQDMSTHHNQAIDMAAVALTESTDQPIKNLAFDILTTQQNQVGQMQGWLALWNRPPTATDGYMTWMDHDSSDQHMHDADSTTGADAAAPLMPGMATTADMSALRQARGPALDTLFLQLMLRHHQGGLPMAEYAQQYADQTVVRDLAGSMVRTQQSEAELMTKMLIAQGAQPLPMN</sequence>
<dbReference type="EMBL" id="CP079105">
    <property type="protein sequence ID" value="QXQ14743.1"/>
    <property type="molecule type" value="Genomic_DNA"/>
</dbReference>
<evidence type="ECO:0000313" key="4">
    <source>
        <dbReference type="Proteomes" id="UP000887023"/>
    </source>
</evidence>
<keyword evidence="4" id="KW-1185">Reference proteome</keyword>
<dbReference type="Proteomes" id="UP000887023">
    <property type="component" value="Chromosome"/>
</dbReference>
<dbReference type="PANTHER" id="PTHR36933:SF1">
    <property type="entry name" value="SLL0788 PROTEIN"/>
    <property type="match status" value="1"/>
</dbReference>
<organism evidence="3 4">
    <name type="scientific">Skermania pinensis</name>
    <dbReference type="NCBI Taxonomy" id="39122"/>
    <lineage>
        <taxon>Bacteria</taxon>
        <taxon>Bacillati</taxon>
        <taxon>Actinomycetota</taxon>
        <taxon>Actinomycetes</taxon>
        <taxon>Mycobacteriales</taxon>
        <taxon>Gordoniaceae</taxon>
        <taxon>Skermania</taxon>
    </lineage>
</organism>
<reference evidence="3" key="1">
    <citation type="submission" date="2021-07" db="EMBL/GenBank/DDBJ databases">
        <title>Candidatus Kaistella beijingensis sp. nov. isolated from a municipal wastewater treatment plant is involved in sludge foaming.</title>
        <authorList>
            <person name="Song Y."/>
            <person name="Liu S.-J."/>
        </authorList>
    </citation>
    <scope>NUCLEOTIDE SEQUENCE</scope>
    <source>
        <strain evidence="3">DSM 43998</strain>
    </source>
</reference>
<protein>
    <submittedName>
        <fullName evidence="3">DUF305 domain-containing protein</fullName>
    </submittedName>
</protein>
<name>A0ABX8SAD7_9ACTN</name>
<dbReference type="Pfam" id="PF03713">
    <property type="entry name" value="DUF305"/>
    <property type="match status" value="1"/>
</dbReference>
<dbReference type="InterPro" id="IPR012347">
    <property type="entry name" value="Ferritin-like"/>
</dbReference>
<keyword evidence="1" id="KW-0812">Transmembrane</keyword>
<keyword evidence="1" id="KW-0472">Membrane</keyword>
<dbReference type="Gene3D" id="1.20.1260.10">
    <property type="match status" value="1"/>
</dbReference>
<evidence type="ECO:0000259" key="2">
    <source>
        <dbReference type="Pfam" id="PF03713"/>
    </source>
</evidence>
<keyword evidence="1" id="KW-1133">Transmembrane helix</keyword>
<evidence type="ECO:0000313" key="3">
    <source>
        <dbReference type="EMBL" id="QXQ14743.1"/>
    </source>
</evidence>
<dbReference type="PANTHER" id="PTHR36933">
    <property type="entry name" value="SLL0788 PROTEIN"/>
    <property type="match status" value="1"/>
</dbReference>
<proteinExistence type="predicted"/>
<accession>A0ABX8SAD7</accession>
<dbReference type="InterPro" id="IPR005183">
    <property type="entry name" value="DUF305_CopM-like"/>
</dbReference>
<dbReference type="RefSeq" id="WP_066468376.1">
    <property type="nucleotide sequence ID" value="NZ_CBCRUZ010000004.1"/>
</dbReference>
<feature type="transmembrane region" description="Helical" evidence="1">
    <location>
        <begin position="12"/>
        <end position="32"/>
    </location>
</feature>
<gene>
    <name evidence="3" type="ORF">KV203_04935</name>
</gene>